<gene>
    <name evidence="2" type="ORF">RhiirC2_793569</name>
</gene>
<reference evidence="2 3" key="2">
    <citation type="submission" date="2017-10" db="EMBL/GenBank/DDBJ databases">
        <title>Extensive intraspecific genome diversity in a model arbuscular mycorrhizal fungus.</title>
        <authorList>
            <person name="Chen E.C.H."/>
            <person name="Morin E."/>
            <person name="Baudet D."/>
            <person name="Noel J."/>
            <person name="Ndikumana S."/>
            <person name="Charron P."/>
            <person name="St-Onge C."/>
            <person name="Giorgi J."/>
            <person name="Grigoriev I.V."/>
            <person name="Roux C."/>
            <person name="Martin F.M."/>
            <person name="Corradi N."/>
        </authorList>
    </citation>
    <scope>NUCLEOTIDE SEQUENCE [LARGE SCALE GENOMIC DNA]</scope>
    <source>
        <strain evidence="2 3">C2</strain>
    </source>
</reference>
<name>A0A2N1MF56_9GLOM</name>
<evidence type="ECO:0000313" key="3">
    <source>
        <dbReference type="Proteomes" id="UP000233469"/>
    </source>
</evidence>
<reference evidence="2 3" key="1">
    <citation type="submission" date="2016-04" db="EMBL/GenBank/DDBJ databases">
        <title>Genome analyses suggest a sexual origin of heterokaryosis in a supposedly ancient asexual fungus.</title>
        <authorList>
            <person name="Ropars J."/>
            <person name="Sedzielewska K."/>
            <person name="Noel J."/>
            <person name="Charron P."/>
            <person name="Farinelli L."/>
            <person name="Marton T."/>
            <person name="Kruger M."/>
            <person name="Pelin A."/>
            <person name="Brachmann A."/>
            <person name="Corradi N."/>
        </authorList>
    </citation>
    <scope>NUCLEOTIDE SEQUENCE [LARGE SCALE GENOMIC DNA]</scope>
    <source>
        <strain evidence="2 3">C2</strain>
    </source>
</reference>
<organism evidence="2 3">
    <name type="scientific">Rhizophagus irregularis</name>
    <dbReference type="NCBI Taxonomy" id="588596"/>
    <lineage>
        <taxon>Eukaryota</taxon>
        <taxon>Fungi</taxon>
        <taxon>Fungi incertae sedis</taxon>
        <taxon>Mucoromycota</taxon>
        <taxon>Glomeromycotina</taxon>
        <taxon>Glomeromycetes</taxon>
        <taxon>Glomerales</taxon>
        <taxon>Glomeraceae</taxon>
        <taxon>Rhizophagus</taxon>
    </lineage>
</organism>
<dbReference type="AlphaFoldDB" id="A0A2N1MF56"/>
<dbReference type="EMBL" id="LLXL01002655">
    <property type="protein sequence ID" value="PKK60270.1"/>
    <property type="molecule type" value="Genomic_DNA"/>
</dbReference>
<evidence type="ECO:0000313" key="2">
    <source>
        <dbReference type="EMBL" id="PKK60270.1"/>
    </source>
</evidence>
<dbReference type="Proteomes" id="UP000233469">
    <property type="component" value="Unassembled WGS sequence"/>
</dbReference>
<evidence type="ECO:0000256" key="1">
    <source>
        <dbReference type="SAM" id="MobiDB-lite"/>
    </source>
</evidence>
<feature type="compositionally biased region" description="Low complexity" evidence="1">
    <location>
        <begin position="26"/>
        <end position="35"/>
    </location>
</feature>
<sequence length="102" mass="11313">MVKWAGSNLLVSQRQDEEGVSKFQQSNAENSSWNEASKDFRDKNEAIQEQSCIVGKANPESKDHKAEGKQEGRLKDKESNIKPSSSKANQAEAMKGEEKSVT</sequence>
<feature type="region of interest" description="Disordered" evidence="1">
    <location>
        <begin position="1"/>
        <end position="102"/>
    </location>
</feature>
<feature type="compositionally biased region" description="Basic and acidic residues" evidence="1">
    <location>
        <begin position="59"/>
        <end position="80"/>
    </location>
</feature>
<accession>A0A2N1MF56</accession>
<feature type="compositionally biased region" description="Basic and acidic residues" evidence="1">
    <location>
        <begin position="36"/>
        <end position="46"/>
    </location>
</feature>
<comment type="caution">
    <text evidence="2">The sequence shown here is derived from an EMBL/GenBank/DDBJ whole genome shotgun (WGS) entry which is preliminary data.</text>
</comment>
<protein>
    <submittedName>
        <fullName evidence="2">Uncharacterized protein</fullName>
    </submittedName>
</protein>
<proteinExistence type="predicted"/>